<dbReference type="Pfam" id="PF13649">
    <property type="entry name" value="Methyltransf_25"/>
    <property type="match status" value="1"/>
</dbReference>
<organism evidence="5 6">
    <name type="scientific">Bradyrhizobium erythrophlei</name>
    <dbReference type="NCBI Taxonomy" id="1437360"/>
    <lineage>
        <taxon>Bacteria</taxon>
        <taxon>Pseudomonadati</taxon>
        <taxon>Pseudomonadota</taxon>
        <taxon>Alphaproteobacteria</taxon>
        <taxon>Hyphomicrobiales</taxon>
        <taxon>Nitrobacteraceae</taxon>
        <taxon>Bradyrhizobium</taxon>
    </lineage>
</organism>
<evidence type="ECO:0000259" key="4">
    <source>
        <dbReference type="Pfam" id="PF13649"/>
    </source>
</evidence>
<protein>
    <submittedName>
        <fullName evidence="5">Methyltransferase domain-containing protein</fullName>
    </submittedName>
</protein>
<feature type="domain" description="Methyltransferase" evidence="4">
    <location>
        <begin position="79"/>
        <end position="166"/>
    </location>
</feature>
<dbReference type="GO" id="GO:0008168">
    <property type="term" value="F:methyltransferase activity"/>
    <property type="evidence" value="ECO:0007669"/>
    <property type="project" value="UniProtKB-KW"/>
</dbReference>
<dbReference type="GO" id="GO:0032259">
    <property type="term" value="P:methylation"/>
    <property type="evidence" value="ECO:0007669"/>
    <property type="project" value="UniProtKB-KW"/>
</dbReference>
<evidence type="ECO:0000256" key="2">
    <source>
        <dbReference type="ARBA" id="ARBA00022679"/>
    </source>
</evidence>
<dbReference type="InterPro" id="IPR041698">
    <property type="entry name" value="Methyltransf_25"/>
</dbReference>
<sequence>MDWYNSKRTQFRHRPAATTSSSGLPMSDDYRVSHAAPGAGEHYNKTYDAGYYAALWIKIEKPLVEATLGALGGPHKTCLDFACGTGRITNVAAECFGKVVGVDVSLPMLACASVPNNVQLHRIDITSEALGETFDAVTAFRFFLNADERLRKEALQAIREHLNEAGWLICNMQMNATSPFGIASRMVSRLPWSQVRNTMSIDELSTLLTAGGFAIEKVTPYGYLPRPGRLLPKLCEAWIEPVERIASSIKIPARFAQQFLVVAKKR</sequence>
<proteinExistence type="predicted"/>
<dbReference type="CDD" id="cd02440">
    <property type="entry name" value="AdoMet_MTases"/>
    <property type="match status" value="1"/>
</dbReference>
<dbReference type="InterPro" id="IPR029063">
    <property type="entry name" value="SAM-dependent_MTases_sf"/>
</dbReference>
<gene>
    <name evidence="5" type="ORF">SAMN05444169_2422</name>
</gene>
<evidence type="ECO:0000313" key="6">
    <source>
        <dbReference type="Proteomes" id="UP000190675"/>
    </source>
</evidence>
<evidence type="ECO:0000313" key="5">
    <source>
        <dbReference type="EMBL" id="SHG42886.1"/>
    </source>
</evidence>
<name>A0A1M5JQM7_9BRAD</name>
<dbReference type="EMBL" id="LT670818">
    <property type="protein sequence ID" value="SHG42886.1"/>
    <property type="molecule type" value="Genomic_DNA"/>
</dbReference>
<dbReference type="Gene3D" id="3.40.50.150">
    <property type="entry name" value="Vaccinia Virus protein VP39"/>
    <property type="match status" value="1"/>
</dbReference>
<reference evidence="5 6" key="1">
    <citation type="submission" date="2016-11" db="EMBL/GenBank/DDBJ databases">
        <authorList>
            <person name="Jaros S."/>
            <person name="Januszkiewicz K."/>
            <person name="Wedrychowicz H."/>
        </authorList>
    </citation>
    <scope>NUCLEOTIDE SEQUENCE [LARGE SCALE GENOMIC DNA]</scope>
    <source>
        <strain evidence="5 6">GAS242</strain>
    </source>
</reference>
<accession>A0A1M5JQM7</accession>
<dbReference type="Proteomes" id="UP000190675">
    <property type="component" value="Chromosome I"/>
</dbReference>
<feature type="region of interest" description="Disordered" evidence="3">
    <location>
        <begin position="1"/>
        <end position="25"/>
    </location>
</feature>
<dbReference type="PANTHER" id="PTHR43861:SF1">
    <property type="entry name" value="TRANS-ACONITATE 2-METHYLTRANSFERASE"/>
    <property type="match status" value="1"/>
</dbReference>
<dbReference type="RefSeq" id="WP_244567873.1">
    <property type="nucleotide sequence ID" value="NZ_LT670818.1"/>
</dbReference>
<dbReference type="SUPFAM" id="SSF53335">
    <property type="entry name" value="S-adenosyl-L-methionine-dependent methyltransferases"/>
    <property type="match status" value="1"/>
</dbReference>
<dbReference type="AlphaFoldDB" id="A0A1M5JQM7"/>
<keyword evidence="2 5" id="KW-0808">Transferase</keyword>
<evidence type="ECO:0000256" key="1">
    <source>
        <dbReference type="ARBA" id="ARBA00022603"/>
    </source>
</evidence>
<evidence type="ECO:0000256" key="3">
    <source>
        <dbReference type="SAM" id="MobiDB-lite"/>
    </source>
</evidence>
<keyword evidence="1 5" id="KW-0489">Methyltransferase</keyword>
<dbReference type="PANTHER" id="PTHR43861">
    <property type="entry name" value="TRANS-ACONITATE 2-METHYLTRANSFERASE-RELATED"/>
    <property type="match status" value="1"/>
</dbReference>